<feature type="region of interest" description="Disordered" evidence="1">
    <location>
        <begin position="29"/>
        <end position="80"/>
    </location>
</feature>
<gene>
    <name evidence="3" type="ORF">ACFSR5_14575</name>
</gene>
<evidence type="ECO:0000256" key="2">
    <source>
        <dbReference type="SAM" id="SignalP"/>
    </source>
</evidence>
<evidence type="ECO:0008006" key="5">
    <source>
        <dbReference type="Google" id="ProtNLM"/>
    </source>
</evidence>
<organism evidence="3 4">
    <name type="scientific">Sphingobacterium suaedae</name>
    <dbReference type="NCBI Taxonomy" id="1686402"/>
    <lineage>
        <taxon>Bacteria</taxon>
        <taxon>Pseudomonadati</taxon>
        <taxon>Bacteroidota</taxon>
        <taxon>Sphingobacteriia</taxon>
        <taxon>Sphingobacteriales</taxon>
        <taxon>Sphingobacteriaceae</taxon>
        <taxon>Sphingobacterium</taxon>
    </lineage>
</organism>
<dbReference type="EMBL" id="JBHULR010000006">
    <property type="protein sequence ID" value="MFD2548874.1"/>
    <property type="molecule type" value="Genomic_DNA"/>
</dbReference>
<proteinExistence type="predicted"/>
<feature type="compositionally biased region" description="Basic and acidic residues" evidence="1">
    <location>
        <begin position="60"/>
        <end position="80"/>
    </location>
</feature>
<keyword evidence="2" id="KW-0732">Signal</keyword>
<dbReference type="Proteomes" id="UP001597545">
    <property type="component" value="Unassembled WGS sequence"/>
</dbReference>
<evidence type="ECO:0000313" key="4">
    <source>
        <dbReference type="Proteomes" id="UP001597545"/>
    </source>
</evidence>
<protein>
    <recommendedName>
        <fullName evidence="5">PBCV-specific basic adaptor domain-containing protein</fullName>
    </recommendedName>
</protein>
<dbReference type="RefSeq" id="WP_380905075.1">
    <property type="nucleotide sequence ID" value="NZ_JBHUEG010000005.1"/>
</dbReference>
<sequence length="108" mass="12100">MKRFIDLGKLAAIVAAVFVLQLGMVQAQENPTKKPIPIKPKPVPMPGKTNPVVPDSNVFTKKEKKNEPAKVVDKPTGEKHNGFDVFIDANNKKFYLDQKGDKRYLPEK</sequence>
<reference evidence="4" key="1">
    <citation type="journal article" date="2019" name="Int. J. Syst. Evol. Microbiol.">
        <title>The Global Catalogue of Microorganisms (GCM) 10K type strain sequencing project: providing services to taxonomists for standard genome sequencing and annotation.</title>
        <authorList>
            <consortium name="The Broad Institute Genomics Platform"/>
            <consortium name="The Broad Institute Genome Sequencing Center for Infectious Disease"/>
            <person name="Wu L."/>
            <person name="Ma J."/>
        </authorList>
    </citation>
    <scope>NUCLEOTIDE SEQUENCE [LARGE SCALE GENOMIC DNA]</scope>
    <source>
        <strain evidence="4">KCTC 42662</strain>
    </source>
</reference>
<keyword evidence="4" id="KW-1185">Reference proteome</keyword>
<name>A0ABW5KKU7_9SPHI</name>
<evidence type="ECO:0000256" key="1">
    <source>
        <dbReference type="SAM" id="MobiDB-lite"/>
    </source>
</evidence>
<feature type="chain" id="PRO_5045576500" description="PBCV-specific basic adaptor domain-containing protein" evidence="2">
    <location>
        <begin position="28"/>
        <end position="108"/>
    </location>
</feature>
<accession>A0ABW5KKU7</accession>
<evidence type="ECO:0000313" key="3">
    <source>
        <dbReference type="EMBL" id="MFD2548874.1"/>
    </source>
</evidence>
<feature type="signal peptide" evidence="2">
    <location>
        <begin position="1"/>
        <end position="27"/>
    </location>
</feature>
<comment type="caution">
    <text evidence="3">The sequence shown here is derived from an EMBL/GenBank/DDBJ whole genome shotgun (WGS) entry which is preliminary data.</text>
</comment>